<dbReference type="AlphaFoldDB" id="A0A327YXC8"/>
<organism evidence="1 2">
    <name type="scientific">Actinoplanes lutulentus</name>
    <dbReference type="NCBI Taxonomy" id="1287878"/>
    <lineage>
        <taxon>Bacteria</taxon>
        <taxon>Bacillati</taxon>
        <taxon>Actinomycetota</taxon>
        <taxon>Actinomycetes</taxon>
        <taxon>Micromonosporales</taxon>
        <taxon>Micromonosporaceae</taxon>
        <taxon>Actinoplanes</taxon>
    </lineage>
</organism>
<evidence type="ECO:0000313" key="1">
    <source>
        <dbReference type="EMBL" id="RAK26236.1"/>
    </source>
</evidence>
<sequence>MFDHPVSAWWTEPQLPDDDSIAVGRLLGRLEHQPTTELWNELERKLAVEAECWYLEGFAALPALARIVQSGAETDRLRALDLAAVIVRTLHQNHLYDDVVRANSEAVTTLCGFARTRLTTSSDLPLTRLLQDTLAFAGYTFWSSISLDFTDEHYHVSCPHCSTRLAIVIGEYGHYSAFRHYQDGDIDRIPLNPTAPDELTGTSRWMHDAAAAGGDMLLAEGLTYLFGKATCCLCGSTFNLADWLEAENSPHQPIDPIVPKS</sequence>
<dbReference type="Proteomes" id="UP000249341">
    <property type="component" value="Unassembled WGS sequence"/>
</dbReference>
<evidence type="ECO:0000313" key="2">
    <source>
        <dbReference type="Proteomes" id="UP000249341"/>
    </source>
</evidence>
<gene>
    <name evidence="1" type="ORF">B0I29_12886</name>
</gene>
<accession>A0A327YXC8</accession>
<dbReference type="EMBL" id="QLMJ01000028">
    <property type="protein sequence ID" value="RAK26236.1"/>
    <property type="molecule type" value="Genomic_DNA"/>
</dbReference>
<comment type="caution">
    <text evidence="1">The sequence shown here is derived from an EMBL/GenBank/DDBJ whole genome shotgun (WGS) entry which is preliminary data.</text>
</comment>
<reference evidence="1 2" key="1">
    <citation type="submission" date="2018-06" db="EMBL/GenBank/DDBJ databases">
        <title>Genomic Encyclopedia of Type Strains, Phase III (KMG-III): the genomes of soil and plant-associated and newly described type strains.</title>
        <authorList>
            <person name="Whitman W."/>
        </authorList>
    </citation>
    <scope>NUCLEOTIDE SEQUENCE [LARGE SCALE GENOMIC DNA]</scope>
    <source>
        <strain evidence="1 2">CGMCC 4.7090</strain>
    </source>
</reference>
<protein>
    <submittedName>
        <fullName evidence="1">Uncharacterized protein</fullName>
    </submittedName>
</protein>
<proteinExistence type="predicted"/>
<name>A0A327YXC8_9ACTN</name>
<keyword evidence="2" id="KW-1185">Reference proteome</keyword>